<dbReference type="EMBL" id="PGCJ01001051">
    <property type="protein sequence ID" value="PLW10660.1"/>
    <property type="molecule type" value="Genomic_DNA"/>
</dbReference>
<dbReference type="AlphaFoldDB" id="A0A2N5SBN9"/>
<comment type="caution">
    <text evidence="1">The sequence shown here is derived from an EMBL/GenBank/DDBJ whole genome shotgun (WGS) entry which is preliminary data.</text>
</comment>
<sequence length="108" mass="12210">MLQWQAHVLKITQGKGIDVVLDPVGLFNKSLKVAAWNCRQEWLLACRIGGWEDPINLDGFLADVFNIPVKRERCYCLQGTGRAVIGTGYIVLTQFQQSFRNTLCIGHF</sequence>
<gene>
    <name evidence="1" type="ORF">PCANC_17823</name>
</gene>
<keyword evidence="2" id="KW-1185">Reference proteome</keyword>
<protein>
    <submittedName>
        <fullName evidence="1">Uncharacterized protein</fullName>
    </submittedName>
</protein>
<reference evidence="1 2" key="1">
    <citation type="submission" date="2017-11" db="EMBL/GenBank/DDBJ databases">
        <title>De novo assembly and phasing of dikaryotic genomes from two isolates of Puccinia coronata f. sp. avenae, the causal agent of oat crown rust.</title>
        <authorList>
            <person name="Miller M.E."/>
            <person name="Zhang Y."/>
            <person name="Omidvar V."/>
            <person name="Sperschneider J."/>
            <person name="Schwessinger B."/>
            <person name="Raley C."/>
            <person name="Palmer J.M."/>
            <person name="Garnica D."/>
            <person name="Upadhyaya N."/>
            <person name="Rathjen J."/>
            <person name="Taylor J.M."/>
            <person name="Park R.F."/>
            <person name="Dodds P.N."/>
            <person name="Hirsch C.D."/>
            <person name="Kianian S.F."/>
            <person name="Figueroa M."/>
        </authorList>
    </citation>
    <scope>NUCLEOTIDE SEQUENCE [LARGE SCALE GENOMIC DNA]</scope>
    <source>
        <strain evidence="1">12NC29</strain>
    </source>
</reference>
<accession>A0A2N5SBN9</accession>
<proteinExistence type="predicted"/>
<dbReference type="STRING" id="200324.A0A2N5SBN9"/>
<evidence type="ECO:0000313" key="2">
    <source>
        <dbReference type="Proteomes" id="UP000235388"/>
    </source>
</evidence>
<organism evidence="1 2">
    <name type="scientific">Puccinia coronata f. sp. avenae</name>
    <dbReference type="NCBI Taxonomy" id="200324"/>
    <lineage>
        <taxon>Eukaryota</taxon>
        <taxon>Fungi</taxon>
        <taxon>Dikarya</taxon>
        <taxon>Basidiomycota</taxon>
        <taxon>Pucciniomycotina</taxon>
        <taxon>Pucciniomycetes</taxon>
        <taxon>Pucciniales</taxon>
        <taxon>Pucciniaceae</taxon>
        <taxon>Puccinia</taxon>
    </lineage>
</organism>
<dbReference type="OrthoDB" id="10257049at2759"/>
<evidence type="ECO:0000313" key="1">
    <source>
        <dbReference type="EMBL" id="PLW10660.1"/>
    </source>
</evidence>
<dbReference type="Proteomes" id="UP000235388">
    <property type="component" value="Unassembled WGS sequence"/>
</dbReference>
<name>A0A2N5SBN9_9BASI</name>